<reference evidence="3 4" key="1">
    <citation type="submission" date="2019-02" db="EMBL/GenBank/DDBJ databases">
        <title>Genome sequencing of the rare red list fungi Bondarzewia mesenterica.</title>
        <authorList>
            <person name="Buettner E."/>
            <person name="Kellner H."/>
        </authorList>
    </citation>
    <scope>NUCLEOTIDE SEQUENCE [LARGE SCALE GENOMIC DNA]</scope>
    <source>
        <strain evidence="3 4">DSM 108281</strain>
    </source>
</reference>
<dbReference type="InterPro" id="IPR035965">
    <property type="entry name" value="PAS-like_dom_sf"/>
</dbReference>
<evidence type="ECO:0000313" key="4">
    <source>
        <dbReference type="Proteomes" id="UP000310158"/>
    </source>
</evidence>
<dbReference type="EMBL" id="SGPL01000148">
    <property type="protein sequence ID" value="THH16632.1"/>
    <property type="molecule type" value="Genomic_DNA"/>
</dbReference>
<dbReference type="InterPro" id="IPR000014">
    <property type="entry name" value="PAS"/>
</dbReference>
<feature type="compositionally biased region" description="Low complexity" evidence="1">
    <location>
        <begin position="1"/>
        <end position="40"/>
    </location>
</feature>
<feature type="compositionally biased region" description="Low complexity" evidence="1">
    <location>
        <begin position="479"/>
        <end position="496"/>
    </location>
</feature>
<proteinExistence type="predicted"/>
<feature type="region of interest" description="Disordered" evidence="1">
    <location>
        <begin position="1"/>
        <end position="63"/>
    </location>
</feature>
<feature type="region of interest" description="Disordered" evidence="1">
    <location>
        <begin position="337"/>
        <end position="413"/>
    </location>
</feature>
<sequence length="619" mass="66703">MSPSSSSTASSSSASCSSSSSSSPPNTTSSSIPTQSAVQHQHQHQQHQHHQQQQPQSQSKPPPAFEFMKRKRWADLLVSELTEAIVLVLSASCRVLFCGHAVYELLGWRDEELVDGDLVELMNANDRDSFRVQFTQALAERADMLAYARLRCKPDYYGTSDYAAPHREVLFEIVGYPQAVPSSAEHAGVGGNAGCFFAVAKPYPSRNMAMLNTFLELKVENARLQERLEALRLRSQELGTHGPPAGGGGGVSGSGEGGEGSGELAHSYYSLASHTYGSSSGAGVTAGASAGVGYTSGAAAAGGTAVGTEEDAEEQRRKKARKVYTTDQYVCVTCGRTDSPEWRKHSPAPSPPPSADAAEHRRRVSLRLTRPWRKRPSSAGRAEEGVMGVSELGERVEDQRPHQPATFTGHEAKEEMVENVFVAESTRERGRFGWKLRRSRTTSEKGSDSDKKERSKPHSRTSFFSSHARPSPLNPSTATTPVLRQPTTPVPQVTDPHFSPLPPTSASTHNAPRSPPHRRLTNYISLVLAPAPHAPASAAPRTQPYGPPYNVLPPGFRDVDAEECVERRRGGKKRVSAPAGGGEPAVWEQKRERVGSEVGQGGGLVRANSVPPGTRVASR</sequence>
<dbReference type="OrthoDB" id="2162994at2759"/>
<accession>A0A4S4LVX3</accession>
<feature type="region of interest" description="Disordered" evidence="1">
    <location>
        <begin position="534"/>
        <end position="619"/>
    </location>
</feature>
<dbReference type="SUPFAM" id="SSF55785">
    <property type="entry name" value="PYP-like sensor domain (PAS domain)"/>
    <property type="match status" value="1"/>
</dbReference>
<feature type="region of interest" description="Disordered" evidence="1">
    <location>
        <begin position="433"/>
        <end position="518"/>
    </location>
</feature>
<evidence type="ECO:0000313" key="3">
    <source>
        <dbReference type="EMBL" id="THH16632.1"/>
    </source>
</evidence>
<evidence type="ECO:0000256" key="1">
    <source>
        <dbReference type="SAM" id="MobiDB-lite"/>
    </source>
</evidence>
<name>A0A4S4LVX3_9AGAM</name>
<dbReference type="Gene3D" id="3.30.450.20">
    <property type="entry name" value="PAS domain"/>
    <property type="match status" value="1"/>
</dbReference>
<dbReference type="AlphaFoldDB" id="A0A4S4LVX3"/>
<dbReference type="PROSITE" id="PS50112">
    <property type="entry name" value="PAS"/>
    <property type="match status" value="1"/>
</dbReference>
<comment type="caution">
    <text evidence="3">The sequence shown here is derived from an EMBL/GenBank/DDBJ whole genome shotgun (WGS) entry which is preliminary data.</text>
</comment>
<feature type="domain" description="PAS" evidence="2">
    <location>
        <begin position="86"/>
        <end position="141"/>
    </location>
</feature>
<feature type="region of interest" description="Disordered" evidence="1">
    <location>
        <begin position="237"/>
        <end position="261"/>
    </location>
</feature>
<feature type="compositionally biased region" description="Basic residues" evidence="1">
    <location>
        <begin position="41"/>
        <end position="50"/>
    </location>
</feature>
<protein>
    <recommendedName>
        <fullName evidence="2">PAS domain-containing protein</fullName>
    </recommendedName>
</protein>
<gene>
    <name evidence="3" type="ORF">EW146_g4032</name>
</gene>
<dbReference type="SMART" id="SM00091">
    <property type="entry name" value="PAS"/>
    <property type="match status" value="1"/>
</dbReference>
<evidence type="ECO:0000259" key="2">
    <source>
        <dbReference type="PROSITE" id="PS50112"/>
    </source>
</evidence>
<keyword evidence="4" id="KW-1185">Reference proteome</keyword>
<feature type="compositionally biased region" description="Basic and acidic residues" evidence="1">
    <location>
        <begin position="441"/>
        <end position="453"/>
    </location>
</feature>
<feature type="compositionally biased region" description="Gly residues" evidence="1">
    <location>
        <begin position="244"/>
        <end position="261"/>
    </location>
</feature>
<dbReference type="CDD" id="cd00130">
    <property type="entry name" value="PAS"/>
    <property type="match status" value="1"/>
</dbReference>
<dbReference type="Proteomes" id="UP000310158">
    <property type="component" value="Unassembled WGS sequence"/>
</dbReference>
<organism evidence="3 4">
    <name type="scientific">Bondarzewia mesenterica</name>
    <dbReference type="NCBI Taxonomy" id="1095465"/>
    <lineage>
        <taxon>Eukaryota</taxon>
        <taxon>Fungi</taxon>
        <taxon>Dikarya</taxon>
        <taxon>Basidiomycota</taxon>
        <taxon>Agaricomycotina</taxon>
        <taxon>Agaricomycetes</taxon>
        <taxon>Russulales</taxon>
        <taxon>Bondarzewiaceae</taxon>
        <taxon>Bondarzewia</taxon>
    </lineage>
</organism>
<feature type="compositionally biased region" description="Basic and acidic residues" evidence="1">
    <location>
        <begin position="392"/>
        <end position="401"/>
    </location>
</feature>
<feature type="region of interest" description="Disordered" evidence="1">
    <location>
        <begin position="300"/>
        <end position="320"/>
    </location>
</feature>
<feature type="compositionally biased region" description="Basic residues" evidence="1">
    <location>
        <begin position="360"/>
        <end position="376"/>
    </location>
</feature>